<accession>A0A0J9XFA8</accession>
<dbReference type="AlphaFoldDB" id="A0A0J9XFA8"/>
<evidence type="ECO:0000256" key="1">
    <source>
        <dbReference type="SAM" id="MobiDB-lite"/>
    </source>
</evidence>
<dbReference type="Proteomes" id="UP000242525">
    <property type="component" value="Unassembled WGS sequence"/>
</dbReference>
<evidence type="ECO:0000313" key="3">
    <source>
        <dbReference type="Proteomes" id="UP000242525"/>
    </source>
</evidence>
<comment type="caution">
    <text evidence="2">The sequence shown here is derived from an EMBL/GenBank/DDBJ whole genome shotgun (WGS) entry which is preliminary data.</text>
</comment>
<feature type="compositionally biased region" description="Basic and acidic residues" evidence="1">
    <location>
        <begin position="328"/>
        <end position="350"/>
    </location>
</feature>
<feature type="compositionally biased region" description="Basic and acidic residues" evidence="1">
    <location>
        <begin position="99"/>
        <end position="114"/>
    </location>
</feature>
<evidence type="ECO:0000313" key="2">
    <source>
        <dbReference type="EMBL" id="CDO55584.1"/>
    </source>
</evidence>
<protein>
    <submittedName>
        <fullName evidence="2">Uncharacterized protein</fullName>
    </submittedName>
</protein>
<organism evidence="2 3">
    <name type="scientific">Geotrichum candidum</name>
    <name type="common">Oospora lactis</name>
    <name type="synonym">Dipodascus geotrichum</name>
    <dbReference type="NCBI Taxonomy" id="1173061"/>
    <lineage>
        <taxon>Eukaryota</taxon>
        <taxon>Fungi</taxon>
        <taxon>Dikarya</taxon>
        <taxon>Ascomycota</taxon>
        <taxon>Saccharomycotina</taxon>
        <taxon>Dipodascomycetes</taxon>
        <taxon>Dipodascales</taxon>
        <taxon>Dipodascaceae</taxon>
        <taxon>Geotrichum</taxon>
    </lineage>
</organism>
<name>A0A0J9XFA8_GEOCN</name>
<feature type="region of interest" description="Disordered" evidence="1">
    <location>
        <begin position="328"/>
        <end position="354"/>
    </location>
</feature>
<feature type="region of interest" description="Disordered" evidence="1">
    <location>
        <begin position="95"/>
        <end position="114"/>
    </location>
</feature>
<proteinExistence type="predicted"/>
<dbReference type="EMBL" id="CCBN010000011">
    <property type="protein sequence ID" value="CDO55584.1"/>
    <property type="molecule type" value="Genomic_DNA"/>
</dbReference>
<reference evidence="2" key="1">
    <citation type="submission" date="2014-03" db="EMBL/GenBank/DDBJ databases">
        <authorList>
            <person name="Casaregola S."/>
        </authorList>
    </citation>
    <scope>NUCLEOTIDE SEQUENCE [LARGE SCALE GENOMIC DNA]</scope>
    <source>
        <strain evidence="2">CLIB 918</strain>
    </source>
</reference>
<gene>
    <name evidence="2" type="ORF">BN980_GECA11s03425g</name>
</gene>
<sequence>MAGNDSKNIKTKNIGYSNIPISVNALHHAPFKTKNSMSSKSSDCSLDRIRVASSASTNLSSANTLAPGSSSSLFGVSQSFSKTKFTKATEQSAINSLHSDTDKEGSFLPENHGEKAGYQEYREKLLDMHRRLSVSSDTDQPAKLELPTKASRIELRKVGERLFPAIDIHPYNCSYTQDYKSGPFYEDCVYDDDEMKLSSLISRDISFNPSVTDQEEDLKQPSTWVHPGKLRRSKSNASMDNAGVAGTVHHTTIYKESIMKSLSHSVDDLSLAAMSFLQGRNELAGDYTLTQDQAEKAQSAQFQSSLFVRNDDEREFLEQEKKSRHELFEQLDKGQLQNDDKGKPSGEERKPHHYRGFFRRIFRGKHAAS</sequence>
<keyword evidence="3" id="KW-1185">Reference proteome</keyword>